<evidence type="ECO:0000256" key="9">
    <source>
        <dbReference type="SAM" id="Phobius"/>
    </source>
</evidence>
<evidence type="ECO:0000256" key="2">
    <source>
        <dbReference type="ARBA" id="ARBA00005341"/>
    </source>
</evidence>
<dbReference type="Pfam" id="PF05283">
    <property type="entry name" value="MGC-24"/>
    <property type="match status" value="1"/>
</dbReference>
<keyword evidence="4 10" id="KW-0732">Signal</keyword>
<evidence type="ECO:0000256" key="10">
    <source>
        <dbReference type="SAM" id="SignalP"/>
    </source>
</evidence>
<feature type="region of interest" description="Disordered" evidence="8">
    <location>
        <begin position="22"/>
        <end position="43"/>
    </location>
</feature>
<evidence type="ECO:0000256" key="5">
    <source>
        <dbReference type="ARBA" id="ARBA00022989"/>
    </source>
</evidence>
<dbReference type="RefSeq" id="XP_014677212.1">
    <property type="nucleotide sequence ID" value="XM_014821726.1"/>
</dbReference>
<proteinExistence type="inferred from homology"/>
<keyword evidence="11" id="KW-1185">Reference proteome</keyword>
<accession>A0ABM1EYE1</accession>
<sequence length="295" mass="29564">MNIVTVILCSVIAAGFGQESTSLGAPGEHQGAPTGEDEGAPAGEDQGAPAVICGNFSLSCVECAAVDDCLYVYCSKPRDTNLCVDSRLAPGACSLLDASVSTVDQCPEMLNRSDAEHPPGARQLEELARQRELKKALPSTTTTSELSGSGITPGDASVAAGNASGSSEPAGATSTAAPPGQPTVLTNETTTTNATATVSPTSDPGISTRASNDTAPTIATATTNNTSAAASSAAPPTSSSSRAAAAAATEGAAVGQNFDVASFVGGIVLALGFLAIAFFGYKFYKSRTERNYQTL</sequence>
<evidence type="ECO:0000256" key="1">
    <source>
        <dbReference type="ARBA" id="ARBA00004479"/>
    </source>
</evidence>
<dbReference type="GeneID" id="106817078"/>
<evidence type="ECO:0000313" key="11">
    <source>
        <dbReference type="Proteomes" id="UP000695022"/>
    </source>
</evidence>
<reference evidence="12" key="1">
    <citation type="submission" date="2025-08" db="UniProtKB">
        <authorList>
            <consortium name="RefSeq"/>
        </authorList>
    </citation>
    <scope>IDENTIFICATION</scope>
</reference>
<dbReference type="Proteomes" id="UP000695022">
    <property type="component" value="Unplaced"/>
</dbReference>
<feature type="compositionally biased region" description="Polar residues" evidence="8">
    <location>
        <begin position="204"/>
        <end position="213"/>
    </location>
</feature>
<dbReference type="PANTHER" id="PTHR11337">
    <property type="entry name" value="MUCIN/PORIMIN"/>
    <property type="match status" value="1"/>
</dbReference>
<feature type="transmembrane region" description="Helical" evidence="9">
    <location>
        <begin position="260"/>
        <end position="281"/>
    </location>
</feature>
<comment type="similarity">
    <text evidence="2">Belongs to the CD164 family.</text>
</comment>
<keyword evidence="5 9" id="KW-1133">Transmembrane helix</keyword>
<keyword evidence="3 9" id="KW-0812">Transmembrane</keyword>
<dbReference type="InterPro" id="IPR007947">
    <property type="entry name" value="CD164_MGC24"/>
</dbReference>
<evidence type="ECO:0000256" key="4">
    <source>
        <dbReference type="ARBA" id="ARBA00022729"/>
    </source>
</evidence>
<gene>
    <name evidence="12" type="primary">LOC106817078</name>
</gene>
<feature type="region of interest" description="Disordered" evidence="8">
    <location>
        <begin position="133"/>
        <end position="215"/>
    </location>
</feature>
<dbReference type="PANTHER" id="PTHR11337:SF8">
    <property type="entry name" value="VISGUN, ISOFORM E"/>
    <property type="match status" value="1"/>
</dbReference>
<organism evidence="11 12">
    <name type="scientific">Priapulus caudatus</name>
    <name type="common">Priapulid worm</name>
    <dbReference type="NCBI Taxonomy" id="37621"/>
    <lineage>
        <taxon>Eukaryota</taxon>
        <taxon>Metazoa</taxon>
        <taxon>Ecdysozoa</taxon>
        <taxon>Scalidophora</taxon>
        <taxon>Priapulida</taxon>
        <taxon>Priapulimorpha</taxon>
        <taxon>Priapulimorphida</taxon>
        <taxon>Priapulidae</taxon>
        <taxon>Priapulus</taxon>
    </lineage>
</organism>
<feature type="chain" id="PRO_5046686353" evidence="10">
    <location>
        <begin position="18"/>
        <end position="295"/>
    </location>
</feature>
<name>A0ABM1EYE1_PRICU</name>
<evidence type="ECO:0000256" key="6">
    <source>
        <dbReference type="ARBA" id="ARBA00023136"/>
    </source>
</evidence>
<keyword evidence="7" id="KW-0325">Glycoprotein</keyword>
<comment type="subcellular location">
    <subcellularLocation>
        <location evidence="1">Membrane</location>
        <topology evidence="1">Single-pass type I membrane protein</topology>
    </subcellularLocation>
</comment>
<evidence type="ECO:0000256" key="8">
    <source>
        <dbReference type="SAM" id="MobiDB-lite"/>
    </source>
</evidence>
<evidence type="ECO:0000313" key="12">
    <source>
        <dbReference type="RefSeq" id="XP_014677212.1"/>
    </source>
</evidence>
<evidence type="ECO:0000256" key="7">
    <source>
        <dbReference type="ARBA" id="ARBA00023180"/>
    </source>
</evidence>
<keyword evidence="6 9" id="KW-0472">Membrane</keyword>
<evidence type="ECO:0000256" key="3">
    <source>
        <dbReference type="ARBA" id="ARBA00022692"/>
    </source>
</evidence>
<feature type="signal peptide" evidence="10">
    <location>
        <begin position="1"/>
        <end position="17"/>
    </location>
</feature>
<protein>
    <submittedName>
        <fullName evidence="12">Porimin-like isoform X2</fullName>
    </submittedName>
</protein>
<feature type="compositionally biased region" description="Low complexity" evidence="8">
    <location>
        <begin position="139"/>
        <end position="202"/>
    </location>
</feature>